<evidence type="ECO:0000256" key="8">
    <source>
        <dbReference type="ARBA" id="ARBA00034546"/>
    </source>
</evidence>
<dbReference type="InterPro" id="IPR008949">
    <property type="entry name" value="Isoprenoid_synthase_dom_sf"/>
</dbReference>
<evidence type="ECO:0000256" key="1">
    <source>
        <dbReference type="ARBA" id="ARBA00001946"/>
    </source>
</evidence>
<dbReference type="FunFam" id="1.10.600.10:FF:000021">
    <property type="entry name" value="Farnesyl pyrophosphate synthase"/>
    <property type="match status" value="1"/>
</dbReference>
<dbReference type="AlphaFoldDB" id="A0A1Y1LLN4"/>
<dbReference type="Gene3D" id="1.10.600.10">
    <property type="entry name" value="Farnesyl Diphosphate Synthase"/>
    <property type="match status" value="1"/>
</dbReference>
<evidence type="ECO:0000256" key="7">
    <source>
        <dbReference type="ARBA" id="ARBA00033740"/>
    </source>
</evidence>
<evidence type="ECO:0000256" key="5">
    <source>
        <dbReference type="ARBA" id="ARBA00022842"/>
    </source>
</evidence>
<dbReference type="CDD" id="cd00685">
    <property type="entry name" value="Trans_IPPS_HT"/>
    <property type="match status" value="1"/>
</dbReference>
<dbReference type="GO" id="GO:0004161">
    <property type="term" value="F:dimethylallyltranstransferase activity"/>
    <property type="evidence" value="ECO:0007669"/>
    <property type="project" value="TreeGrafter"/>
</dbReference>
<dbReference type="PROSITE" id="PS00444">
    <property type="entry name" value="POLYPRENYL_SYNTHASE_2"/>
    <property type="match status" value="1"/>
</dbReference>
<keyword evidence="4" id="KW-0479">Metal-binding</keyword>
<evidence type="ECO:0000256" key="9">
    <source>
        <dbReference type="RuleBase" id="RU004466"/>
    </source>
</evidence>
<keyword evidence="3 9" id="KW-0808">Transferase</keyword>
<keyword evidence="5" id="KW-0460">Magnesium</keyword>
<dbReference type="GO" id="GO:0004337">
    <property type="term" value="F:(2E,6E)-farnesyl diphosphate synthase activity"/>
    <property type="evidence" value="ECO:0007669"/>
    <property type="project" value="TreeGrafter"/>
</dbReference>
<evidence type="ECO:0000256" key="4">
    <source>
        <dbReference type="ARBA" id="ARBA00022723"/>
    </source>
</evidence>
<dbReference type="GO" id="GO:0042811">
    <property type="term" value="P:pheromone biosynthetic process"/>
    <property type="evidence" value="ECO:0007669"/>
    <property type="project" value="UniProtKB-ARBA"/>
</dbReference>
<dbReference type="Pfam" id="PF00348">
    <property type="entry name" value="polyprenyl_synt"/>
    <property type="match status" value="1"/>
</dbReference>
<evidence type="ECO:0000256" key="2">
    <source>
        <dbReference type="ARBA" id="ARBA00006706"/>
    </source>
</evidence>
<proteinExistence type="inferred from homology"/>
<organism evidence="11">
    <name type="scientific">Photinus pyralis</name>
    <name type="common">Common eastern firefly</name>
    <name type="synonym">Lampyris pyralis</name>
    <dbReference type="NCBI Taxonomy" id="7054"/>
    <lineage>
        <taxon>Eukaryota</taxon>
        <taxon>Metazoa</taxon>
        <taxon>Ecdysozoa</taxon>
        <taxon>Arthropoda</taxon>
        <taxon>Hexapoda</taxon>
        <taxon>Insecta</taxon>
        <taxon>Pterygota</taxon>
        <taxon>Neoptera</taxon>
        <taxon>Endopterygota</taxon>
        <taxon>Coleoptera</taxon>
        <taxon>Polyphaga</taxon>
        <taxon>Elateriformia</taxon>
        <taxon>Elateroidea</taxon>
        <taxon>Lampyridae</taxon>
        <taxon>Lampyrinae</taxon>
        <taxon>Photinus</taxon>
    </lineage>
</organism>
<accession>A0A1Y1LLN4</accession>
<dbReference type="SFLD" id="SFLDS00005">
    <property type="entry name" value="Isoprenoid_Synthase_Type_I"/>
    <property type="match status" value="1"/>
</dbReference>
<evidence type="ECO:0000256" key="10">
    <source>
        <dbReference type="SAM" id="MobiDB-lite"/>
    </source>
</evidence>
<dbReference type="GO" id="GO:0046872">
    <property type="term" value="F:metal ion binding"/>
    <property type="evidence" value="ECO:0007669"/>
    <property type="project" value="UniProtKB-KW"/>
</dbReference>
<reference evidence="11" key="1">
    <citation type="journal article" date="2016" name="Sci. Rep.">
        <title>Molecular characterization of firefly nuptial gifts: a multi-omics approach sheds light on postcopulatory sexual selection.</title>
        <authorList>
            <person name="Al-Wathiqui N."/>
            <person name="Fallon T.R."/>
            <person name="South A."/>
            <person name="Weng J.K."/>
            <person name="Lewis S.M."/>
        </authorList>
    </citation>
    <scope>NUCLEOTIDE SEQUENCE</scope>
</reference>
<evidence type="ECO:0000256" key="3">
    <source>
        <dbReference type="ARBA" id="ARBA00022679"/>
    </source>
</evidence>
<dbReference type="InterPro" id="IPR000092">
    <property type="entry name" value="Polyprenyl_synt"/>
</dbReference>
<keyword evidence="6" id="KW-0414">Isoprene biosynthesis</keyword>
<evidence type="ECO:0000256" key="6">
    <source>
        <dbReference type="ARBA" id="ARBA00023229"/>
    </source>
</evidence>
<comment type="similarity">
    <text evidence="2 9">Belongs to the FPP/GGPP synthase family.</text>
</comment>
<dbReference type="PANTHER" id="PTHR11525:SF0">
    <property type="entry name" value="FARNESYL PYROPHOSPHATE SYNTHASE"/>
    <property type="match status" value="1"/>
</dbReference>
<sequence>MFGSIIKFTPCTSHELIRSVNGALLRNISKTSTANNETPRPANNSNGTTKYTSKWNRLRKHSNSRALSTVNATIAPKSTITWVTKEESRDFMAVFPDLVRDLTDDEEYPDIPLVTKRFAKVLQYNVPLGKKTRGLSTVASYKLIATPEDLTNENVRLAQILGWCVELLHSSFLINDDIMDSSETRRGSPCWYLVEGVGMQAINDALLIENGLYMLLKKYFFNHHCYVPAMELFHETVMKTTMGQTLDVLCMKNGKPAFETFTMNRYNSIVKYKTAFYSFQLPVALAMYLAGKYDAELHRQATTILLEMGHYFQVQDDFLDCFGDSSVMGKKGTDIQDGKCSWLAVLALQRASADQRKIFEQNYGKPNPESVAIIRGLYEDLGLPNTFAIYEEENYNLIRTHIQQTSQGLPHKLFFKFLDSFYRRDS</sequence>
<dbReference type="GO" id="GO:0005737">
    <property type="term" value="C:cytoplasm"/>
    <property type="evidence" value="ECO:0007669"/>
    <property type="project" value="TreeGrafter"/>
</dbReference>
<dbReference type="InterPro" id="IPR033749">
    <property type="entry name" value="Polyprenyl_synt_CS"/>
</dbReference>
<protein>
    <recommendedName>
        <fullName evidence="8">Farnesyl pyrophosphate synthase</fullName>
    </recommendedName>
</protein>
<dbReference type="PANTHER" id="PTHR11525">
    <property type="entry name" value="FARNESYL-PYROPHOSPHATE SYNTHETASE"/>
    <property type="match status" value="1"/>
</dbReference>
<name>A0A1Y1LLN4_PHOPY</name>
<comment type="cofactor">
    <cofactor evidence="1">
        <name>Mg(2+)</name>
        <dbReference type="ChEBI" id="CHEBI:18420"/>
    </cofactor>
</comment>
<dbReference type="GO" id="GO:0045337">
    <property type="term" value="P:farnesyl diphosphate biosynthetic process"/>
    <property type="evidence" value="ECO:0007669"/>
    <property type="project" value="TreeGrafter"/>
</dbReference>
<dbReference type="EMBL" id="GEZM01054111">
    <property type="protein sequence ID" value="JAV73841.1"/>
    <property type="molecule type" value="Transcribed_RNA"/>
</dbReference>
<comment type="pathway">
    <text evidence="7">Pheromone biosynthesis.</text>
</comment>
<dbReference type="InterPro" id="IPR039702">
    <property type="entry name" value="FPS1-like"/>
</dbReference>
<evidence type="ECO:0000313" key="11">
    <source>
        <dbReference type="EMBL" id="JAV73841.1"/>
    </source>
</evidence>
<dbReference type="PROSITE" id="PS00723">
    <property type="entry name" value="POLYPRENYL_SYNTHASE_1"/>
    <property type="match status" value="1"/>
</dbReference>
<dbReference type="SFLD" id="SFLDG01017">
    <property type="entry name" value="Polyprenyl_Transferase_Like"/>
    <property type="match status" value="1"/>
</dbReference>
<dbReference type="SUPFAM" id="SSF48576">
    <property type="entry name" value="Terpenoid synthases"/>
    <property type="match status" value="1"/>
</dbReference>
<feature type="region of interest" description="Disordered" evidence="10">
    <location>
        <begin position="31"/>
        <end position="52"/>
    </location>
</feature>